<dbReference type="Pfam" id="PF25424">
    <property type="entry name" value="PH_35"/>
    <property type="match status" value="1"/>
</dbReference>
<reference evidence="9 10" key="1">
    <citation type="journal article" date="2024" name="IMA Fungus">
        <title>IMA Genome - F19 : A genome assembly and annotation guide to empower mycologists, including annotated draft genome sequences of Ceratocystis pirilliformis, Diaporthe australafricana, Fusarium ophioides, Paecilomyces lecythidis, and Sporothrix stenoceras.</title>
        <authorList>
            <person name="Aylward J."/>
            <person name="Wilson A.M."/>
            <person name="Visagie C.M."/>
            <person name="Spraker J."/>
            <person name="Barnes I."/>
            <person name="Buitendag C."/>
            <person name="Ceriani C."/>
            <person name="Del Mar Angel L."/>
            <person name="du Plessis D."/>
            <person name="Fuchs T."/>
            <person name="Gasser K."/>
            <person name="Kramer D."/>
            <person name="Li W."/>
            <person name="Munsamy K."/>
            <person name="Piso A."/>
            <person name="Price J.L."/>
            <person name="Sonnekus B."/>
            <person name="Thomas C."/>
            <person name="van der Nest A."/>
            <person name="van Dijk A."/>
            <person name="van Heerden A."/>
            <person name="van Vuuren N."/>
            <person name="Yilmaz N."/>
            <person name="Duong T.A."/>
            <person name="van der Merwe N.A."/>
            <person name="Wingfield M.J."/>
            <person name="Wingfield B.D."/>
        </authorList>
    </citation>
    <scope>NUCLEOTIDE SEQUENCE [LARGE SCALE GENOMIC DNA]</scope>
    <source>
        <strain evidence="9 10">CMW 5346</strain>
    </source>
</reference>
<feature type="compositionally biased region" description="Basic and acidic residues" evidence="7">
    <location>
        <begin position="747"/>
        <end position="758"/>
    </location>
</feature>
<name>A0ABR3Z2A3_9PEZI</name>
<dbReference type="Pfam" id="PF02902">
    <property type="entry name" value="Peptidase_C48"/>
    <property type="match status" value="2"/>
</dbReference>
<feature type="region of interest" description="Disordered" evidence="7">
    <location>
        <begin position="743"/>
        <end position="765"/>
    </location>
</feature>
<feature type="compositionally biased region" description="Polar residues" evidence="7">
    <location>
        <begin position="194"/>
        <end position="210"/>
    </location>
</feature>
<evidence type="ECO:0000256" key="2">
    <source>
        <dbReference type="ARBA" id="ARBA00022553"/>
    </source>
</evidence>
<feature type="compositionally biased region" description="Basic and acidic residues" evidence="7">
    <location>
        <begin position="863"/>
        <end position="872"/>
    </location>
</feature>
<feature type="region of interest" description="Disordered" evidence="7">
    <location>
        <begin position="779"/>
        <end position="950"/>
    </location>
</feature>
<feature type="domain" description="Ubiquitin-like protease family profile" evidence="8">
    <location>
        <begin position="606"/>
        <end position="1017"/>
    </location>
</feature>
<feature type="compositionally biased region" description="Polar residues" evidence="7">
    <location>
        <begin position="1"/>
        <end position="14"/>
    </location>
</feature>
<comment type="similarity">
    <text evidence="1">Belongs to the peptidase C48 family.</text>
</comment>
<accession>A0ABR3Z2A3</accession>
<dbReference type="InterPro" id="IPR003653">
    <property type="entry name" value="Peptidase_C48_C"/>
</dbReference>
<feature type="compositionally biased region" description="Basic and acidic residues" evidence="7">
    <location>
        <begin position="476"/>
        <end position="500"/>
    </location>
</feature>
<dbReference type="Gene3D" id="1.10.418.20">
    <property type="match status" value="1"/>
</dbReference>
<feature type="compositionally biased region" description="Polar residues" evidence="7">
    <location>
        <begin position="501"/>
        <end position="511"/>
    </location>
</feature>
<dbReference type="Proteomes" id="UP001583186">
    <property type="component" value="Unassembled WGS sequence"/>
</dbReference>
<dbReference type="Gene3D" id="3.40.395.10">
    <property type="entry name" value="Adenoviral Proteinase, Chain A"/>
    <property type="match status" value="1"/>
</dbReference>
<keyword evidence="3" id="KW-0645">Protease</keyword>
<feature type="compositionally biased region" description="Low complexity" evidence="7">
    <location>
        <begin position="907"/>
        <end position="922"/>
    </location>
</feature>
<evidence type="ECO:0000313" key="10">
    <source>
        <dbReference type="Proteomes" id="UP001583186"/>
    </source>
</evidence>
<sequence>MKSLGSFSPINRLTGSAKRPDDAQSSPSQHMQAPPPKRRRIDEQHDDDAAIVQSVQVDRGHLHHEQQHLRKQPSEASIDILIQPSSPDLYDYDRSRSRSASVLSGSQHGGSSRNNSLINQDEMRKAERSANGTPHHRRRRKRKGGSVFSSEGGSTGGIGRPMNLQSPSPDPESPFVIEDDASPVKTAFVHGHSKPNTNLSIDLSSSNGSNAKGRFRDRMSNGNSSTREAMGPPQRKNGLYTTKHANESVDELSEEYFPEPSVKRQQVSRNPVIHLGDPPARAAGAAAEKRRQQQLLEKMEREREQKKLQSPKTADNNSLVSVEIPMMVQAIIDSPLHVKVAFRQPGAFFKTDQDADVPLFSLTIKPPFIEELVAVDAARARSEKLHWLKLDLFHVRDVSFNVDSPIAFVTLPQGEGLGALMGLEFESADEVRRFASWASSSLLSQSIRVDQKSSPEQLKRKFDRCLAEVQNFKGAKEANDQKDKEAKESTPAKVGSEKGSARSSPVVTSNDYAPLRRTRSSRNLNGATETIDLDGNDTKSSSLVGSSPTNASSDAVASDRVSRLRNRKGRLPSSRPLLQDMEFERWTLKNPDWAREWRVPLTYSRTTVDKDDVARLDEGEFLNDNIINFYIQYLQASLTSTASPDSPDSPDLPARPRIYFHNTFFYEKLRPSRGREIAFDGVKRWTAKVDLFDYDYIIVPVNEHAHWWVAIICNVPKILDKALPESMKEKKEVVEEETEVVEELEAVETKSDKSKSPEKSSMLVDDDDVKETGVYRFVPIDVDGPKPRPRSVVIDDEDGAGASKQTSASPSRADGQRKDTPIDVDGSEAKTNDKRRQPIVLDSVEKDDTQTQAASKDSPMSADKVHEIKDDAPPSISKANSVEVADSNDDDDEVTEIKSDLVNTPQPGSASGSSGPSSSSAKKPFRGGAAVNSKKVFVPPGTKKDPKDPRIFTLDSLGSVHTASVDHLKQWMMAEIAERKGVKPLDPGRLGLTAKTIPQQENFCDCGVYLLLYLREFVKDPDSFIEDIVLRQERTWDTSAPDMRKQLRDLILYMQEKYQRDEEEARKKKKKQAGGGGAPTIKRLTPTASLAPATKSASPADVPIPSSEKHSVDKSSSPPSSSSPVSLEAGESSPFLQHGSNSPPNVFDEQQRQHQQHP</sequence>
<evidence type="ECO:0000256" key="1">
    <source>
        <dbReference type="ARBA" id="ARBA00005234"/>
    </source>
</evidence>
<evidence type="ECO:0000256" key="3">
    <source>
        <dbReference type="ARBA" id="ARBA00022670"/>
    </source>
</evidence>
<dbReference type="PANTHER" id="PTHR46896:SF3">
    <property type="entry name" value="FI06413P-RELATED"/>
    <property type="match status" value="1"/>
</dbReference>
<keyword evidence="2" id="KW-0597">Phosphoprotein</keyword>
<feature type="region of interest" description="Disordered" evidence="7">
    <location>
        <begin position="1062"/>
        <end position="1158"/>
    </location>
</feature>
<evidence type="ECO:0000259" key="8">
    <source>
        <dbReference type="PROSITE" id="PS50600"/>
    </source>
</evidence>
<feature type="compositionally biased region" description="Basic and acidic residues" evidence="7">
    <location>
        <begin position="814"/>
        <end position="836"/>
    </location>
</feature>
<feature type="compositionally biased region" description="Polar residues" evidence="7">
    <location>
        <begin position="1134"/>
        <end position="1144"/>
    </location>
</feature>
<feature type="coiled-coil region" evidence="6">
    <location>
        <begin position="282"/>
        <end position="309"/>
    </location>
</feature>
<organism evidence="9 10">
    <name type="scientific">Sporothrix stenoceras</name>
    <dbReference type="NCBI Taxonomy" id="5173"/>
    <lineage>
        <taxon>Eukaryota</taxon>
        <taxon>Fungi</taxon>
        <taxon>Dikarya</taxon>
        <taxon>Ascomycota</taxon>
        <taxon>Pezizomycotina</taxon>
        <taxon>Sordariomycetes</taxon>
        <taxon>Sordariomycetidae</taxon>
        <taxon>Ophiostomatales</taxon>
        <taxon>Ophiostomataceae</taxon>
        <taxon>Sporothrix</taxon>
    </lineage>
</organism>
<keyword evidence="5" id="KW-0378">Hydrolase</keyword>
<dbReference type="InterPro" id="IPR038765">
    <property type="entry name" value="Papain-like_cys_pep_sf"/>
</dbReference>
<dbReference type="PROSITE" id="PS50600">
    <property type="entry name" value="ULP_PROTEASE"/>
    <property type="match status" value="1"/>
</dbReference>
<keyword evidence="6" id="KW-0175">Coiled coil</keyword>
<evidence type="ECO:0000256" key="7">
    <source>
        <dbReference type="SAM" id="MobiDB-lite"/>
    </source>
</evidence>
<keyword evidence="4" id="KW-0833">Ubl conjugation pathway</keyword>
<dbReference type="SUPFAM" id="SSF54001">
    <property type="entry name" value="Cysteine proteinases"/>
    <property type="match status" value="1"/>
</dbReference>
<dbReference type="InterPro" id="IPR057501">
    <property type="entry name" value="DeUb_enz_PH"/>
</dbReference>
<feature type="compositionally biased region" description="Low complexity" evidence="7">
    <location>
        <begin position="1114"/>
        <end position="1126"/>
    </location>
</feature>
<feature type="compositionally biased region" description="Basic residues" evidence="7">
    <location>
        <begin position="134"/>
        <end position="144"/>
    </location>
</feature>
<comment type="caution">
    <text evidence="9">The sequence shown here is derived from an EMBL/GenBank/DDBJ whole genome shotgun (WGS) entry which is preliminary data.</text>
</comment>
<evidence type="ECO:0000256" key="4">
    <source>
        <dbReference type="ARBA" id="ARBA00022786"/>
    </source>
</evidence>
<proteinExistence type="inferred from homology"/>
<evidence type="ECO:0000256" key="6">
    <source>
        <dbReference type="SAM" id="Coils"/>
    </source>
</evidence>
<dbReference type="PANTHER" id="PTHR46896">
    <property type="entry name" value="SENTRIN-SPECIFIC PROTEASE"/>
    <property type="match status" value="1"/>
</dbReference>
<feature type="region of interest" description="Disordered" evidence="7">
    <location>
        <begin position="1"/>
        <end position="240"/>
    </location>
</feature>
<evidence type="ECO:0000313" key="9">
    <source>
        <dbReference type="EMBL" id="KAL1894745.1"/>
    </source>
</evidence>
<feature type="region of interest" description="Disordered" evidence="7">
    <location>
        <begin position="476"/>
        <end position="572"/>
    </location>
</feature>
<feature type="compositionally biased region" description="Basic and acidic residues" evidence="7">
    <location>
        <begin position="58"/>
        <end position="68"/>
    </location>
</feature>
<keyword evidence="10" id="KW-1185">Reference proteome</keyword>
<dbReference type="InterPro" id="IPR051947">
    <property type="entry name" value="Sentrin-specific_protease"/>
</dbReference>
<gene>
    <name evidence="9" type="ORF">Sste5346_005720</name>
</gene>
<protein>
    <recommendedName>
        <fullName evidence="8">Ubiquitin-like protease family profile domain-containing protein</fullName>
    </recommendedName>
</protein>
<feature type="compositionally biased region" description="Polar residues" evidence="7">
    <location>
        <begin position="109"/>
        <end position="119"/>
    </location>
</feature>
<dbReference type="EMBL" id="JAWCUI010000031">
    <property type="protein sequence ID" value="KAL1894745.1"/>
    <property type="molecule type" value="Genomic_DNA"/>
</dbReference>
<evidence type="ECO:0000256" key="5">
    <source>
        <dbReference type="ARBA" id="ARBA00022801"/>
    </source>
</evidence>
<feature type="compositionally biased region" description="Polar residues" evidence="7">
    <location>
        <begin position="538"/>
        <end position="550"/>
    </location>
</feature>